<feature type="active site" description="Proton donor/acceptor" evidence="6">
    <location>
        <position position="143"/>
    </location>
</feature>
<evidence type="ECO:0000256" key="4">
    <source>
        <dbReference type="ARBA" id="ARBA00022984"/>
    </source>
</evidence>
<dbReference type="RefSeq" id="WP_245878983.1">
    <property type="nucleotide sequence ID" value="NZ_FZOD01000106.1"/>
</dbReference>
<dbReference type="InterPro" id="IPR005490">
    <property type="entry name" value="LD_TPept_cat_dom"/>
</dbReference>
<evidence type="ECO:0000256" key="6">
    <source>
        <dbReference type="PROSITE-ProRule" id="PRU01373"/>
    </source>
</evidence>
<dbReference type="GO" id="GO:0018104">
    <property type="term" value="P:peptidoglycan-protein cross-linking"/>
    <property type="evidence" value="ECO:0007669"/>
    <property type="project" value="TreeGrafter"/>
</dbReference>
<keyword evidence="2" id="KW-0808">Transferase</keyword>
<gene>
    <name evidence="8" type="ORF">SAMN05216276_110614</name>
</gene>
<reference evidence="8 9" key="1">
    <citation type="submission" date="2017-06" db="EMBL/GenBank/DDBJ databases">
        <authorList>
            <person name="Kim H.J."/>
            <person name="Triplett B.A."/>
        </authorList>
    </citation>
    <scope>NUCLEOTIDE SEQUENCE [LARGE SCALE GENOMIC DNA]</scope>
    <source>
        <strain evidence="8 9">CGMCC 4.2132</strain>
    </source>
</reference>
<dbReference type="EMBL" id="FZOD01000106">
    <property type="protein sequence ID" value="SNT63869.1"/>
    <property type="molecule type" value="Genomic_DNA"/>
</dbReference>
<dbReference type="Pfam" id="PF03734">
    <property type="entry name" value="YkuD"/>
    <property type="match status" value="1"/>
</dbReference>
<keyword evidence="8" id="KW-0449">Lipoprotein</keyword>
<evidence type="ECO:0000256" key="3">
    <source>
        <dbReference type="ARBA" id="ARBA00022960"/>
    </source>
</evidence>
<dbReference type="InterPro" id="IPR038063">
    <property type="entry name" value="Transpep_catalytic_dom"/>
</dbReference>
<dbReference type="PROSITE" id="PS52029">
    <property type="entry name" value="LD_TPASE"/>
    <property type="match status" value="1"/>
</dbReference>
<accession>A0A239PBU0</accession>
<evidence type="ECO:0000259" key="7">
    <source>
        <dbReference type="PROSITE" id="PS52029"/>
    </source>
</evidence>
<dbReference type="GO" id="GO:0071972">
    <property type="term" value="F:peptidoglycan L,D-transpeptidase activity"/>
    <property type="evidence" value="ECO:0007669"/>
    <property type="project" value="TreeGrafter"/>
</dbReference>
<evidence type="ECO:0000256" key="1">
    <source>
        <dbReference type="ARBA" id="ARBA00004752"/>
    </source>
</evidence>
<evidence type="ECO:0000256" key="2">
    <source>
        <dbReference type="ARBA" id="ARBA00022679"/>
    </source>
</evidence>
<dbReference type="GO" id="GO:0016740">
    <property type="term" value="F:transferase activity"/>
    <property type="evidence" value="ECO:0007669"/>
    <property type="project" value="UniProtKB-KW"/>
</dbReference>
<dbReference type="CDD" id="cd16913">
    <property type="entry name" value="YkuD_like"/>
    <property type="match status" value="1"/>
</dbReference>
<feature type="active site" description="Nucleophile" evidence="6">
    <location>
        <position position="159"/>
    </location>
</feature>
<comment type="pathway">
    <text evidence="1 6">Cell wall biogenesis; peptidoglycan biosynthesis.</text>
</comment>
<evidence type="ECO:0000256" key="5">
    <source>
        <dbReference type="ARBA" id="ARBA00023316"/>
    </source>
</evidence>
<evidence type="ECO:0000313" key="9">
    <source>
        <dbReference type="Proteomes" id="UP000198282"/>
    </source>
</evidence>
<dbReference type="AlphaFoldDB" id="A0A239PBU0"/>
<keyword evidence="4 6" id="KW-0573">Peptidoglycan synthesis</keyword>
<dbReference type="UniPathway" id="UPA00219"/>
<organism evidence="8 9">
    <name type="scientific">Streptosporangium subroseum</name>
    <dbReference type="NCBI Taxonomy" id="106412"/>
    <lineage>
        <taxon>Bacteria</taxon>
        <taxon>Bacillati</taxon>
        <taxon>Actinomycetota</taxon>
        <taxon>Actinomycetes</taxon>
        <taxon>Streptosporangiales</taxon>
        <taxon>Streptosporangiaceae</taxon>
        <taxon>Streptosporangium</taxon>
    </lineage>
</organism>
<name>A0A239PBU0_9ACTN</name>
<dbReference type="Proteomes" id="UP000198282">
    <property type="component" value="Unassembled WGS sequence"/>
</dbReference>
<dbReference type="GO" id="GO:0071555">
    <property type="term" value="P:cell wall organization"/>
    <property type="evidence" value="ECO:0007669"/>
    <property type="project" value="UniProtKB-UniRule"/>
</dbReference>
<sequence>MVYSRPGGPPLGVLPTTQLQDPTWVPVVQRLPGWDRILLPSRPNRSTGWIYTDDGGLRGVYSTYQVRVELAARRLTVFDAERRLGSWPVAVGAPGTPTPRGRTFLLASVAPGHQTYTPLFLALGAHSGTLDTFAGGPATIALHGWPDRSAFGHDVSYGCVRVPPAALDLLSRLPPGNPIMITD</sequence>
<dbReference type="Gene3D" id="2.40.440.10">
    <property type="entry name" value="L,D-transpeptidase catalytic domain-like"/>
    <property type="match status" value="1"/>
</dbReference>
<keyword evidence="9" id="KW-1185">Reference proteome</keyword>
<dbReference type="InterPro" id="IPR050979">
    <property type="entry name" value="LD-transpeptidase"/>
</dbReference>
<protein>
    <submittedName>
        <fullName evidence="8">Lipoprotein-anchoring transpeptidase ErfK/SrfK</fullName>
    </submittedName>
</protein>
<evidence type="ECO:0000313" key="8">
    <source>
        <dbReference type="EMBL" id="SNT63869.1"/>
    </source>
</evidence>
<dbReference type="SUPFAM" id="SSF141523">
    <property type="entry name" value="L,D-transpeptidase catalytic domain-like"/>
    <property type="match status" value="1"/>
</dbReference>
<feature type="domain" description="L,D-TPase catalytic" evidence="7">
    <location>
        <begin position="64"/>
        <end position="182"/>
    </location>
</feature>
<proteinExistence type="predicted"/>
<keyword evidence="3 6" id="KW-0133">Cell shape</keyword>
<dbReference type="GO" id="GO:0005576">
    <property type="term" value="C:extracellular region"/>
    <property type="evidence" value="ECO:0007669"/>
    <property type="project" value="TreeGrafter"/>
</dbReference>
<dbReference type="PANTHER" id="PTHR30582">
    <property type="entry name" value="L,D-TRANSPEPTIDASE"/>
    <property type="match status" value="1"/>
</dbReference>
<dbReference type="GO" id="GO:0008360">
    <property type="term" value="P:regulation of cell shape"/>
    <property type="evidence" value="ECO:0007669"/>
    <property type="project" value="UniProtKB-UniRule"/>
</dbReference>
<keyword evidence="5 6" id="KW-0961">Cell wall biogenesis/degradation</keyword>